<feature type="compositionally biased region" description="Basic residues" evidence="1">
    <location>
        <begin position="247"/>
        <end position="256"/>
    </location>
</feature>
<dbReference type="Proteomes" id="UP001465976">
    <property type="component" value="Unassembled WGS sequence"/>
</dbReference>
<accession>A0ABR3EL49</accession>
<evidence type="ECO:0000256" key="1">
    <source>
        <dbReference type="SAM" id="MobiDB-lite"/>
    </source>
</evidence>
<proteinExistence type="predicted"/>
<evidence type="ECO:0000313" key="3">
    <source>
        <dbReference type="Proteomes" id="UP001465976"/>
    </source>
</evidence>
<organism evidence="2 3">
    <name type="scientific">Marasmius crinis-equi</name>
    <dbReference type="NCBI Taxonomy" id="585013"/>
    <lineage>
        <taxon>Eukaryota</taxon>
        <taxon>Fungi</taxon>
        <taxon>Dikarya</taxon>
        <taxon>Basidiomycota</taxon>
        <taxon>Agaricomycotina</taxon>
        <taxon>Agaricomycetes</taxon>
        <taxon>Agaricomycetidae</taxon>
        <taxon>Agaricales</taxon>
        <taxon>Marasmiineae</taxon>
        <taxon>Marasmiaceae</taxon>
        <taxon>Marasmius</taxon>
    </lineage>
</organism>
<comment type="caution">
    <text evidence="2">The sequence shown here is derived from an EMBL/GenBank/DDBJ whole genome shotgun (WGS) entry which is preliminary data.</text>
</comment>
<gene>
    <name evidence="2" type="ORF">V5O48_018446</name>
</gene>
<dbReference type="EMBL" id="JBAHYK010003344">
    <property type="protein sequence ID" value="KAL0563619.1"/>
    <property type="molecule type" value="Genomic_DNA"/>
</dbReference>
<protein>
    <submittedName>
        <fullName evidence="2">Uncharacterized protein</fullName>
    </submittedName>
</protein>
<reference evidence="2 3" key="1">
    <citation type="submission" date="2024-02" db="EMBL/GenBank/DDBJ databases">
        <title>A draft genome for the cacao thread blight pathogen Marasmius crinis-equi.</title>
        <authorList>
            <person name="Cohen S.P."/>
            <person name="Baruah I.K."/>
            <person name="Amoako-Attah I."/>
            <person name="Bukari Y."/>
            <person name="Meinhardt L.W."/>
            <person name="Bailey B.A."/>
        </authorList>
    </citation>
    <scope>NUCLEOTIDE SEQUENCE [LARGE SCALE GENOMIC DNA]</scope>
    <source>
        <strain evidence="2 3">GH-76</strain>
    </source>
</reference>
<feature type="non-terminal residue" evidence="2">
    <location>
        <position position="1"/>
    </location>
</feature>
<keyword evidence="3" id="KW-1185">Reference proteome</keyword>
<feature type="region of interest" description="Disordered" evidence="1">
    <location>
        <begin position="220"/>
        <end position="256"/>
    </location>
</feature>
<evidence type="ECO:0000313" key="2">
    <source>
        <dbReference type="EMBL" id="KAL0563619.1"/>
    </source>
</evidence>
<name>A0ABR3EL49_9AGAR</name>
<sequence>LVAVHAGITPIATFDHAGGFGRLVEGGKDEFGSEMEDGMPNEQGFVFTSGACFWPRHLPDTEKRRASRLLSPLENVASVVMTGLLTFVSGVCWQREWEYQAEMGIEELTKDSPGFIAKPLPGGWKTRIERYDTHFGGGSPTTAARPSMLSNALEASLKVPVKRNLNKGKGGELVGSTGDSACANRRELSRWKSGIESDEKATGSCWEVYAVQFQGVYERLGTRRTPPQGDRFGSDHSTRNESAAQFRNRRHSALSL</sequence>